<dbReference type="SUPFAM" id="SSF53901">
    <property type="entry name" value="Thiolase-like"/>
    <property type="match status" value="1"/>
</dbReference>
<feature type="domain" description="Beta-ketoacyl-[acyl-carrier-protein] synthase III N-terminal" evidence="4">
    <location>
        <begin position="30"/>
        <end position="105"/>
    </location>
</feature>
<evidence type="ECO:0000259" key="4">
    <source>
        <dbReference type="Pfam" id="PF08545"/>
    </source>
</evidence>
<dbReference type="InterPro" id="IPR013751">
    <property type="entry name" value="ACP_syn_III_N"/>
</dbReference>
<evidence type="ECO:0000259" key="3">
    <source>
        <dbReference type="Pfam" id="PF08541"/>
    </source>
</evidence>
<evidence type="ECO:0000313" key="6">
    <source>
        <dbReference type="Proteomes" id="UP000199013"/>
    </source>
</evidence>
<sequence length="246" mass="26248">MATFTGDQRLPPSAATVQTNLGMSGKFLQIDTACTGFIDALLVAKALVETGVHKRALVVCADVLTSVLDPADWLSQTVFGDAAAAVVLDTVTDGSGFGPVHSGSDSHLAEYVRIHDSGSRRPAGDSFMRIKFGDVQRWGVQRMADAARRALEEHGLNPADVDWLVPHQASASMIKLAAAELGIDPNRVALTYPRFGNTGGSSILLAWNMLYREGLLREGDVILLCAVGAGMAWGSALYRWGRPRLA</sequence>
<reference evidence="6" key="1">
    <citation type="submission" date="2016-02" db="EMBL/GenBank/DDBJ databases">
        <authorList>
            <person name="Wibberg D."/>
        </authorList>
    </citation>
    <scope>NUCLEOTIDE SEQUENCE [LARGE SCALE GENOMIC DNA]</scope>
</reference>
<evidence type="ECO:0000256" key="1">
    <source>
        <dbReference type="ARBA" id="ARBA00022679"/>
    </source>
</evidence>
<dbReference type="Proteomes" id="UP000199013">
    <property type="component" value="Unassembled WGS sequence"/>
</dbReference>
<dbReference type="EMBL" id="FLUV01002670">
    <property type="protein sequence ID" value="SBW29105.1"/>
    <property type="molecule type" value="Genomic_DNA"/>
</dbReference>
<evidence type="ECO:0000256" key="2">
    <source>
        <dbReference type="ARBA" id="ARBA00023315"/>
    </source>
</evidence>
<organism evidence="5 6">
    <name type="scientific">Candidatus Protofrankia californiensis</name>
    <dbReference type="NCBI Taxonomy" id="1839754"/>
    <lineage>
        <taxon>Bacteria</taxon>
        <taxon>Bacillati</taxon>
        <taxon>Actinomycetota</taxon>
        <taxon>Actinomycetes</taxon>
        <taxon>Frankiales</taxon>
        <taxon>Frankiaceae</taxon>
        <taxon>Protofrankia</taxon>
    </lineage>
</organism>
<dbReference type="PANTHER" id="PTHR34069:SF2">
    <property type="entry name" value="BETA-KETOACYL-[ACYL-CARRIER-PROTEIN] SYNTHASE III"/>
    <property type="match status" value="1"/>
</dbReference>
<dbReference type="CDD" id="cd00830">
    <property type="entry name" value="KAS_III"/>
    <property type="match status" value="1"/>
</dbReference>
<evidence type="ECO:0008006" key="7">
    <source>
        <dbReference type="Google" id="ProtNLM"/>
    </source>
</evidence>
<accession>A0A1C3PH10</accession>
<dbReference type="GO" id="GO:0006633">
    <property type="term" value="P:fatty acid biosynthetic process"/>
    <property type="evidence" value="ECO:0007669"/>
    <property type="project" value="InterPro"/>
</dbReference>
<dbReference type="Pfam" id="PF08541">
    <property type="entry name" value="ACP_syn_III_C"/>
    <property type="match status" value="1"/>
</dbReference>
<dbReference type="PANTHER" id="PTHR34069">
    <property type="entry name" value="3-OXOACYL-[ACYL-CARRIER-PROTEIN] SYNTHASE 3"/>
    <property type="match status" value="1"/>
</dbReference>
<dbReference type="Gene3D" id="3.40.47.10">
    <property type="match status" value="1"/>
</dbReference>
<keyword evidence="2" id="KW-0012">Acyltransferase</keyword>
<dbReference type="Pfam" id="PF08545">
    <property type="entry name" value="ACP_syn_III"/>
    <property type="match status" value="1"/>
</dbReference>
<evidence type="ECO:0000313" key="5">
    <source>
        <dbReference type="EMBL" id="SBW29105.1"/>
    </source>
</evidence>
<dbReference type="GO" id="GO:0044550">
    <property type="term" value="P:secondary metabolite biosynthetic process"/>
    <property type="evidence" value="ECO:0007669"/>
    <property type="project" value="TreeGrafter"/>
</dbReference>
<dbReference type="AlphaFoldDB" id="A0A1C3PH10"/>
<dbReference type="GO" id="GO:0004315">
    <property type="term" value="F:3-oxoacyl-[acyl-carrier-protein] synthase activity"/>
    <property type="evidence" value="ECO:0007669"/>
    <property type="project" value="InterPro"/>
</dbReference>
<name>A0A1C3PH10_9ACTN</name>
<dbReference type="InterPro" id="IPR013747">
    <property type="entry name" value="ACP_syn_III_C"/>
</dbReference>
<dbReference type="InterPro" id="IPR016039">
    <property type="entry name" value="Thiolase-like"/>
</dbReference>
<gene>
    <name evidence="5" type="ORF">FDG2_6444</name>
</gene>
<feature type="domain" description="Beta-ketoacyl-[acyl-carrier-protein] synthase III C-terminal" evidence="3">
    <location>
        <begin position="151"/>
        <end position="240"/>
    </location>
</feature>
<protein>
    <recommendedName>
        <fullName evidence="7">Beta-ketoacyl-[acyl-carrier-protein] synthase III</fullName>
    </recommendedName>
</protein>
<proteinExistence type="predicted"/>
<keyword evidence="6" id="KW-1185">Reference proteome</keyword>
<keyword evidence="1" id="KW-0808">Transferase</keyword>